<reference evidence="4" key="4">
    <citation type="journal article" date="2008" name="Nucleic Acids Res.">
        <title>The rice annotation project database (RAP-DB): 2008 update.</title>
        <authorList>
            <consortium name="The rice annotation project (RAP)"/>
        </authorList>
    </citation>
    <scope>GENOME REANNOTATION</scope>
    <source>
        <strain evidence="4">cv. Nipponbare</strain>
    </source>
</reference>
<evidence type="ECO:0000313" key="2">
    <source>
        <dbReference type="EMBL" id="BAD35204.1"/>
    </source>
</evidence>
<name>Q69Y20_ORYSJ</name>
<dbReference type="EMBL" id="AP003458">
    <property type="protein sequence ID" value="BAD35204.1"/>
    <property type="molecule type" value="Genomic_DNA"/>
</dbReference>
<reference evidence="2" key="1">
    <citation type="submission" date="2001-03" db="EMBL/GenBank/DDBJ databases">
        <title>Oryza sativa nipponbare(GA3) genomic DNA, chromosome 6, PAC clone:P0701E03.</title>
        <authorList>
            <person name="Sasaki T."/>
            <person name="Matsumoto T."/>
            <person name="Yamamoto K."/>
        </authorList>
    </citation>
    <scope>NUCLEOTIDE SEQUENCE</scope>
</reference>
<feature type="region of interest" description="Disordered" evidence="1">
    <location>
        <begin position="37"/>
        <end position="102"/>
    </location>
</feature>
<proteinExistence type="predicted"/>
<feature type="region of interest" description="Disordered" evidence="1">
    <location>
        <begin position="1"/>
        <end position="23"/>
    </location>
</feature>
<sequence length="121" mass="13986">MKKKNDDDVMMTSTMAGPRWRPRRRLDGRLRLWRTCTRRGRRDEPNGTHPRTKRRTTTAGDDLAIPMVATATDDGDCNGGAARLNRRQRRRRLGLRGGGARHDGELRKRWRRVEETPGVLI</sequence>
<dbReference type="EMBL" id="AP003525">
    <property type="protein sequence ID" value="BAD35307.1"/>
    <property type="molecule type" value="Genomic_DNA"/>
</dbReference>
<evidence type="ECO:0000313" key="3">
    <source>
        <dbReference type="EMBL" id="BAD35307.1"/>
    </source>
</evidence>
<reference evidence="3" key="2">
    <citation type="submission" date="2001-04" db="EMBL/GenBank/DDBJ databases">
        <title>Oryza sativa nipponbare(GA3) genomic DNA, chromosome 6, PAC clone:P0537F07.</title>
        <authorList>
            <person name="Sasaki T."/>
            <person name="Matsumoto T."/>
            <person name="Yamamoto K."/>
        </authorList>
    </citation>
    <scope>NUCLEOTIDE SEQUENCE</scope>
</reference>
<evidence type="ECO:0000313" key="4">
    <source>
        <dbReference type="Proteomes" id="UP000000763"/>
    </source>
</evidence>
<feature type="compositionally biased region" description="Basic residues" evidence="1">
    <location>
        <begin position="84"/>
        <end position="94"/>
    </location>
</feature>
<dbReference type="Proteomes" id="UP000000763">
    <property type="component" value="Chromosome 6"/>
</dbReference>
<protein>
    <submittedName>
        <fullName evidence="3">Uncharacterized protein</fullName>
    </submittedName>
</protein>
<gene>
    <name evidence="3" type="ORF">P0537F07.13</name>
    <name evidence="2" type="ORF">P0701E03.52</name>
</gene>
<organism evidence="3 4">
    <name type="scientific">Oryza sativa subsp. japonica</name>
    <name type="common">Rice</name>
    <dbReference type="NCBI Taxonomy" id="39947"/>
    <lineage>
        <taxon>Eukaryota</taxon>
        <taxon>Viridiplantae</taxon>
        <taxon>Streptophyta</taxon>
        <taxon>Embryophyta</taxon>
        <taxon>Tracheophyta</taxon>
        <taxon>Spermatophyta</taxon>
        <taxon>Magnoliopsida</taxon>
        <taxon>Liliopsida</taxon>
        <taxon>Poales</taxon>
        <taxon>Poaceae</taxon>
        <taxon>BOP clade</taxon>
        <taxon>Oryzoideae</taxon>
        <taxon>Oryzeae</taxon>
        <taxon>Oryzinae</taxon>
        <taxon>Oryza</taxon>
        <taxon>Oryza sativa</taxon>
    </lineage>
</organism>
<evidence type="ECO:0000256" key="1">
    <source>
        <dbReference type="SAM" id="MobiDB-lite"/>
    </source>
</evidence>
<accession>Q69Y20</accession>
<reference evidence="4" key="3">
    <citation type="journal article" date="2005" name="Nature">
        <title>The map-based sequence of the rice genome.</title>
        <authorList>
            <consortium name="International rice genome sequencing project (IRGSP)"/>
            <person name="Matsumoto T."/>
            <person name="Wu J."/>
            <person name="Kanamori H."/>
            <person name="Katayose Y."/>
            <person name="Fujisawa M."/>
            <person name="Namiki N."/>
            <person name="Mizuno H."/>
            <person name="Yamamoto K."/>
            <person name="Antonio B.A."/>
            <person name="Baba T."/>
            <person name="Sakata K."/>
            <person name="Nagamura Y."/>
            <person name="Aoki H."/>
            <person name="Arikawa K."/>
            <person name="Arita K."/>
            <person name="Bito T."/>
            <person name="Chiden Y."/>
            <person name="Fujitsuka N."/>
            <person name="Fukunaka R."/>
            <person name="Hamada M."/>
            <person name="Harada C."/>
            <person name="Hayashi A."/>
            <person name="Hijishita S."/>
            <person name="Honda M."/>
            <person name="Hosokawa S."/>
            <person name="Ichikawa Y."/>
            <person name="Idonuma A."/>
            <person name="Iijima M."/>
            <person name="Ikeda M."/>
            <person name="Ikeno M."/>
            <person name="Ito K."/>
            <person name="Ito S."/>
            <person name="Ito T."/>
            <person name="Ito Y."/>
            <person name="Ito Y."/>
            <person name="Iwabuchi A."/>
            <person name="Kamiya K."/>
            <person name="Karasawa W."/>
            <person name="Kurita K."/>
            <person name="Katagiri S."/>
            <person name="Kikuta A."/>
            <person name="Kobayashi H."/>
            <person name="Kobayashi N."/>
            <person name="Machita K."/>
            <person name="Maehara T."/>
            <person name="Masukawa M."/>
            <person name="Mizubayashi T."/>
            <person name="Mukai Y."/>
            <person name="Nagasaki H."/>
            <person name="Nagata Y."/>
            <person name="Naito S."/>
            <person name="Nakashima M."/>
            <person name="Nakama Y."/>
            <person name="Nakamichi Y."/>
            <person name="Nakamura M."/>
            <person name="Meguro A."/>
            <person name="Negishi M."/>
            <person name="Ohta I."/>
            <person name="Ohta T."/>
            <person name="Okamoto M."/>
            <person name="Ono N."/>
            <person name="Saji S."/>
            <person name="Sakaguchi M."/>
            <person name="Sakai K."/>
            <person name="Shibata M."/>
            <person name="Shimokawa T."/>
            <person name="Song J."/>
            <person name="Takazaki Y."/>
            <person name="Terasawa K."/>
            <person name="Tsugane M."/>
            <person name="Tsuji K."/>
            <person name="Ueda S."/>
            <person name="Waki K."/>
            <person name="Yamagata H."/>
            <person name="Yamamoto M."/>
            <person name="Yamamoto S."/>
            <person name="Yamane H."/>
            <person name="Yoshiki S."/>
            <person name="Yoshihara R."/>
            <person name="Yukawa K."/>
            <person name="Zhong H."/>
            <person name="Yano M."/>
            <person name="Yuan Q."/>
            <person name="Ouyang S."/>
            <person name="Liu J."/>
            <person name="Jones K.M."/>
            <person name="Gansberger K."/>
            <person name="Moffat K."/>
            <person name="Hill J."/>
            <person name="Bera J."/>
            <person name="Fadrosh D."/>
            <person name="Jin S."/>
            <person name="Johri S."/>
            <person name="Kim M."/>
            <person name="Overton L."/>
            <person name="Reardon M."/>
            <person name="Tsitrin T."/>
            <person name="Vuong H."/>
            <person name="Weaver B."/>
            <person name="Ciecko A."/>
            <person name="Tallon L."/>
            <person name="Jackson J."/>
            <person name="Pai G."/>
            <person name="Aken S.V."/>
            <person name="Utterback T."/>
            <person name="Reidmuller S."/>
            <person name="Feldblyum T."/>
            <person name="Hsiao J."/>
            <person name="Zismann V."/>
            <person name="Iobst S."/>
            <person name="de Vazeille A.R."/>
            <person name="Buell C.R."/>
            <person name="Ying K."/>
            <person name="Li Y."/>
            <person name="Lu T."/>
            <person name="Huang Y."/>
            <person name="Zhao Q."/>
            <person name="Feng Q."/>
            <person name="Zhang L."/>
            <person name="Zhu J."/>
            <person name="Weng Q."/>
            <person name="Mu J."/>
            <person name="Lu Y."/>
            <person name="Fan D."/>
            <person name="Liu Y."/>
            <person name="Guan J."/>
            <person name="Zhang Y."/>
            <person name="Yu S."/>
            <person name="Liu X."/>
            <person name="Zhang Y."/>
            <person name="Hong G."/>
            <person name="Han B."/>
            <person name="Choisne N."/>
            <person name="Demange N."/>
            <person name="Orjeda G."/>
            <person name="Samain S."/>
            <person name="Cattolico L."/>
            <person name="Pelletier E."/>
            <person name="Couloux A."/>
            <person name="Segurens B."/>
            <person name="Wincker P."/>
            <person name="D'Hont A."/>
            <person name="Scarpelli C."/>
            <person name="Weissenbach J."/>
            <person name="Salanoubat M."/>
            <person name="Quetier F."/>
            <person name="Yu Y."/>
            <person name="Kim H.R."/>
            <person name="Rambo T."/>
            <person name="Currie J."/>
            <person name="Collura K."/>
            <person name="Luo M."/>
            <person name="Yang T."/>
            <person name="Ammiraju J.S.S."/>
            <person name="Engler F."/>
            <person name="Soderlund C."/>
            <person name="Wing R.A."/>
            <person name="Palmer L.E."/>
            <person name="de la Bastide M."/>
            <person name="Spiegel L."/>
            <person name="Nascimento L."/>
            <person name="Zutavern T."/>
            <person name="O'Shaughnessy A."/>
            <person name="Dike S."/>
            <person name="Dedhia N."/>
            <person name="Preston R."/>
            <person name="Balija V."/>
            <person name="McCombie W.R."/>
            <person name="Chow T."/>
            <person name="Chen H."/>
            <person name="Chung M."/>
            <person name="Chen C."/>
            <person name="Shaw J."/>
            <person name="Wu H."/>
            <person name="Hsiao K."/>
            <person name="Chao Y."/>
            <person name="Chu M."/>
            <person name="Cheng C."/>
            <person name="Hour A."/>
            <person name="Lee P."/>
            <person name="Lin S."/>
            <person name="Lin Y."/>
            <person name="Liou J."/>
            <person name="Liu S."/>
            <person name="Hsing Y."/>
            <person name="Raghuvanshi S."/>
            <person name="Mohanty A."/>
            <person name="Bharti A.K."/>
            <person name="Gaur A."/>
            <person name="Gupta V."/>
            <person name="Kumar D."/>
            <person name="Ravi V."/>
            <person name="Vij S."/>
            <person name="Kapur A."/>
            <person name="Khurana P."/>
            <person name="Khurana P."/>
            <person name="Khurana J.P."/>
            <person name="Tyagi A.K."/>
            <person name="Gaikwad K."/>
            <person name="Singh A."/>
            <person name="Dalal V."/>
            <person name="Srivastava S."/>
            <person name="Dixit A."/>
            <person name="Pal A.K."/>
            <person name="Ghazi I.A."/>
            <person name="Yadav M."/>
            <person name="Pandit A."/>
            <person name="Bhargava A."/>
            <person name="Sureshbabu K."/>
            <person name="Batra K."/>
            <person name="Sharma T.R."/>
            <person name="Mohapatra T."/>
            <person name="Singh N.K."/>
            <person name="Messing J."/>
            <person name="Nelson A.B."/>
            <person name="Fuks G."/>
            <person name="Kavchok S."/>
            <person name="Keizer G."/>
            <person name="Linton E."/>
            <person name="Llaca V."/>
            <person name="Song R."/>
            <person name="Tanyolac B."/>
            <person name="Young S."/>
            <person name="Ho-Il K."/>
            <person name="Hahn J.H."/>
            <person name="Sangsakoo G."/>
            <person name="Vanavichit A."/>
            <person name="de Mattos Luiz.A.T."/>
            <person name="Zimmer P.D."/>
            <person name="Malone G."/>
            <person name="Dellagostin O."/>
            <person name="de Oliveira A.C."/>
            <person name="Bevan M."/>
            <person name="Bancroft I."/>
            <person name="Minx P."/>
            <person name="Cordum H."/>
            <person name="Wilson R."/>
            <person name="Cheng Z."/>
            <person name="Jin W."/>
            <person name="Jiang J."/>
            <person name="Leong S.A."/>
            <person name="Iwama H."/>
            <person name="Gojobori T."/>
            <person name="Itoh T."/>
            <person name="Niimura Y."/>
            <person name="Fujii Y."/>
            <person name="Habara T."/>
            <person name="Sakai H."/>
            <person name="Sato Y."/>
            <person name="Wilson G."/>
            <person name="Kumar K."/>
            <person name="McCouch S."/>
            <person name="Juretic N."/>
            <person name="Hoen D."/>
            <person name="Wright S."/>
            <person name="Bruskiewich R."/>
            <person name="Bureau T."/>
            <person name="Miyao A."/>
            <person name="Hirochika H."/>
            <person name="Nishikawa T."/>
            <person name="Kadowaki K."/>
            <person name="Sugiura M."/>
            <person name="Burr B."/>
            <person name="Sasaki T."/>
        </authorList>
    </citation>
    <scope>NUCLEOTIDE SEQUENCE [LARGE SCALE GENOMIC DNA]</scope>
    <source>
        <strain evidence="4">cv. Nipponbare</strain>
    </source>
</reference>
<dbReference type="AlphaFoldDB" id="Q69Y20"/>